<evidence type="ECO:0000259" key="1">
    <source>
        <dbReference type="Pfam" id="PF03936"/>
    </source>
</evidence>
<dbReference type="Pfam" id="PF03936">
    <property type="entry name" value="Terpene_synth_C"/>
    <property type="match status" value="1"/>
</dbReference>
<comment type="caution">
    <text evidence="2">The sequence shown here is derived from an EMBL/GenBank/DDBJ whole genome shotgun (WGS) entry which is preliminary data.</text>
</comment>
<keyword evidence="3" id="KW-1185">Reference proteome</keyword>
<dbReference type="KEGG" id="qsa:O6P43_001125"/>
<dbReference type="GO" id="GO:0010333">
    <property type="term" value="F:terpene synthase activity"/>
    <property type="evidence" value="ECO:0007669"/>
    <property type="project" value="InterPro"/>
</dbReference>
<accession>A0AAD7QID3</accession>
<dbReference type="InterPro" id="IPR005630">
    <property type="entry name" value="Terpene_synthase_metal-bd"/>
</dbReference>
<organism evidence="2 3">
    <name type="scientific">Quillaja saponaria</name>
    <name type="common">Soap bark tree</name>
    <dbReference type="NCBI Taxonomy" id="32244"/>
    <lineage>
        <taxon>Eukaryota</taxon>
        <taxon>Viridiplantae</taxon>
        <taxon>Streptophyta</taxon>
        <taxon>Embryophyta</taxon>
        <taxon>Tracheophyta</taxon>
        <taxon>Spermatophyta</taxon>
        <taxon>Magnoliopsida</taxon>
        <taxon>eudicotyledons</taxon>
        <taxon>Gunneridae</taxon>
        <taxon>Pentapetalae</taxon>
        <taxon>rosids</taxon>
        <taxon>fabids</taxon>
        <taxon>Fabales</taxon>
        <taxon>Quillajaceae</taxon>
        <taxon>Quillaja</taxon>
    </lineage>
</organism>
<proteinExistence type="predicted"/>
<dbReference type="GO" id="GO:0000287">
    <property type="term" value="F:magnesium ion binding"/>
    <property type="evidence" value="ECO:0007669"/>
    <property type="project" value="InterPro"/>
</dbReference>
<name>A0AAD7QID3_QUISA</name>
<dbReference type="Gene3D" id="1.10.600.10">
    <property type="entry name" value="Farnesyl Diphosphate Synthase"/>
    <property type="match status" value="1"/>
</dbReference>
<evidence type="ECO:0000313" key="3">
    <source>
        <dbReference type="Proteomes" id="UP001163823"/>
    </source>
</evidence>
<protein>
    <submittedName>
        <fullName evidence="2">Sesquiterpene synthase</fullName>
    </submittedName>
</protein>
<evidence type="ECO:0000313" key="2">
    <source>
        <dbReference type="EMBL" id="KAJ7981929.1"/>
    </source>
</evidence>
<gene>
    <name evidence="2" type="ORF">O6P43_001125</name>
</gene>
<dbReference type="Proteomes" id="UP001163823">
    <property type="component" value="Chromosome 1"/>
</dbReference>
<dbReference type="InterPro" id="IPR008949">
    <property type="entry name" value="Isoprenoid_synthase_dom_sf"/>
</dbReference>
<sequence length="90" mass="10937">MFRPLDMDHFFFEIGGVHMIHHRLKDELKSVTEWWQKSNFRWDRDVILEAFSEFESLAANDGQSQFLHYVIEAFKKIVRAYLQEAKWCNK</sequence>
<dbReference type="EMBL" id="JARAOO010000001">
    <property type="protein sequence ID" value="KAJ7981929.1"/>
    <property type="molecule type" value="Genomic_DNA"/>
</dbReference>
<reference evidence="2 3" key="1">
    <citation type="journal article" date="2023" name="Science">
        <title>Elucidation of the pathway for biosynthesis of saponin adjuvants from the soapbark tree.</title>
        <authorList>
            <person name="Reed J."/>
            <person name="Orme A."/>
            <person name="El-Demerdash A."/>
            <person name="Owen C."/>
            <person name="Martin L.B.B."/>
            <person name="Misra R.C."/>
            <person name="Kikuchi S."/>
            <person name="Rejzek M."/>
            <person name="Martin A.C."/>
            <person name="Harkess A."/>
            <person name="Leebens-Mack J."/>
            <person name="Louveau T."/>
            <person name="Stephenson M.J."/>
            <person name="Osbourn A."/>
        </authorList>
    </citation>
    <scope>NUCLEOTIDE SEQUENCE [LARGE SCALE GENOMIC DNA]</scope>
    <source>
        <strain evidence="2">S10</strain>
    </source>
</reference>
<dbReference type="SUPFAM" id="SSF48576">
    <property type="entry name" value="Terpenoid synthases"/>
    <property type="match status" value="1"/>
</dbReference>
<dbReference type="AlphaFoldDB" id="A0AAD7QID3"/>
<feature type="domain" description="Terpene synthase metal-binding" evidence="1">
    <location>
        <begin position="46"/>
        <end position="90"/>
    </location>
</feature>